<keyword evidence="2" id="KW-1185">Reference proteome</keyword>
<name>A0ACC1R2D8_9HYPO</name>
<evidence type="ECO:0000313" key="2">
    <source>
        <dbReference type="Proteomes" id="UP001148737"/>
    </source>
</evidence>
<reference evidence="1" key="1">
    <citation type="submission" date="2022-07" db="EMBL/GenBank/DDBJ databases">
        <title>Genome Sequence of Lecanicillium saksenae.</title>
        <authorList>
            <person name="Buettner E."/>
        </authorList>
    </citation>
    <scope>NUCLEOTIDE SEQUENCE</scope>
    <source>
        <strain evidence="1">VT-O1</strain>
    </source>
</reference>
<dbReference type="EMBL" id="JANAKD010000215">
    <property type="protein sequence ID" value="KAJ3496157.1"/>
    <property type="molecule type" value="Genomic_DNA"/>
</dbReference>
<comment type="caution">
    <text evidence="1">The sequence shown here is derived from an EMBL/GenBank/DDBJ whole genome shotgun (WGS) entry which is preliminary data.</text>
</comment>
<accession>A0ACC1R2D8</accession>
<sequence length="541" mass="59752">MFAPKNSDLRDQQDSAEKTAQSTGSTQPDQELAVEGTDAQHKSTISDMENMRRMGREQELVRHFRLWSMISFVALATAAWELAIFGISPALIDGGHPSLIYSSIWCFLGFGPIYLSMSEMASMAPIAGAQYHWVSEFAPEGAQKILSYFTGWSSTLAWQAGNAWGLILIGTLLQAIIMVNDEAYAESAPNWHGTVIVIGISVLAVLANVLGARWLPYWQHAAFALHIIAYAGFIIPIWVNAPKASHYQVWGDWQDRGHWPSLGLSVLVGQLPALSSQTAIDSAVHMAEETRDASVSIPRVMMITWVFNYVTIFIALVTIAYHMPDIDLAIADATGYPVIYVLRESMSLAWLNVVLIVILLLLIFGNLSYLASVTRDLFAFARDQGLPFSQWIGKVDAKRSIPTNACIVTGTTTALLSLIYIGSPVAFYAVISLSTVAILQCYCFSIGCLLWRRIAHPETLPPAKFSLGVWGIPTNILAVLFSFYSFFWCFWPQENHVNAGGFNWASPLFVSTGIVAFAYYFLGGRKNYNGPVIHVEGRKVQ</sequence>
<protein>
    <submittedName>
        <fullName evidence="1">Uncharacterized protein</fullName>
    </submittedName>
</protein>
<evidence type="ECO:0000313" key="1">
    <source>
        <dbReference type="EMBL" id="KAJ3496157.1"/>
    </source>
</evidence>
<gene>
    <name evidence="1" type="ORF">NLG97_g2863</name>
</gene>
<organism evidence="1 2">
    <name type="scientific">Lecanicillium saksenae</name>
    <dbReference type="NCBI Taxonomy" id="468837"/>
    <lineage>
        <taxon>Eukaryota</taxon>
        <taxon>Fungi</taxon>
        <taxon>Dikarya</taxon>
        <taxon>Ascomycota</taxon>
        <taxon>Pezizomycotina</taxon>
        <taxon>Sordariomycetes</taxon>
        <taxon>Hypocreomycetidae</taxon>
        <taxon>Hypocreales</taxon>
        <taxon>Cordycipitaceae</taxon>
        <taxon>Lecanicillium</taxon>
    </lineage>
</organism>
<dbReference type="Proteomes" id="UP001148737">
    <property type="component" value="Unassembled WGS sequence"/>
</dbReference>
<proteinExistence type="predicted"/>